<dbReference type="SUPFAM" id="SSF109640">
    <property type="entry name" value="KRAB domain (Kruppel-associated box)"/>
    <property type="match status" value="2"/>
</dbReference>
<evidence type="ECO:0000256" key="3">
    <source>
        <dbReference type="ARBA" id="ARBA00022737"/>
    </source>
</evidence>
<feature type="domain" description="KRAB" evidence="13">
    <location>
        <begin position="46"/>
        <end position="117"/>
    </location>
</feature>
<feature type="region of interest" description="Disordered" evidence="11">
    <location>
        <begin position="770"/>
        <end position="833"/>
    </location>
</feature>
<feature type="domain" description="C2H2-type" evidence="12">
    <location>
        <begin position="552"/>
        <end position="579"/>
    </location>
</feature>
<feature type="domain" description="C2H2-type" evidence="12">
    <location>
        <begin position="524"/>
        <end position="551"/>
    </location>
</feature>
<keyword evidence="2" id="KW-0479">Metal-binding</keyword>
<feature type="domain" description="C2H2-type" evidence="12">
    <location>
        <begin position="1056"/>
        <end position="1083"/>
    </location>
</feature>
<dbReference type="CDD" id="cd07765">
    <property type="entry name" value="KRAB_A-box"/>
    <property type="match status" value="2"/>
</dbReference>
<dbReference type="SMART" id="SM00349">
    <property type="entry name" value="KRAB"/>
    <property type="match status" value="2"/>
</dbReference>
<dbReference type="PANTHER" id="PTHR24399">
    <property type="entry name" value="ZINC FINGER AND BTB DOMAIN-CONTAINING"/>
    <property type="match status" value="1"/>
</dbReference>
<evidence type="ECO:0000256" key="9">
    <source>
        <dbReference type="ARBA" id="ARBA00023242"/>
    </source>
</evidence>
<sequence length="1281" mass="146502">MGRPGRRPGGRAGPGNLGGLFPLPKEEPRRRGSSLTNLKAMSKGPVSFKDVTVDFTQEEWQHLDPAQKALYRDVMLENYCHFVSVGFHITKPDMIRKLEQGEELWAEKVFPNQSCLEDEDVLVKFKDCQDKHSKSIVIINHRKLIKERSNIYGKTFTLDRNHIISKTLLEYNPDGKVLKNISEFINRDITPVRQKLGDGGWEKSIPNCRREKAHPAATLHKPAERALSSKQSAQQQNTQLPEQPFGCNDYDNSFFTRGMVFPNNRAHRGDGSLNYSRDEMAFVEKPDLGVHPHNLLEKKSSAYNKYGKFFCRKSVFIMHPRSQMEKPFQCPYCGNSFRRKSYLIEHQRIHTGEKPFICSQCGKAFRQKTALTLHEKTHIEGKPYLCLDCGKSFRQKATLTRHHKTHTGEKAYECAQCGTAFRKKSYLVDHQRTHTGEKPYQCTECGKAFIQKTTLTVHQRTHTGEKPYLCTDCGKSFCQKTTLTLHQRIHTGEKPYICTDCGKSFRQKAILTVHYRIHTGEKSNGCAQCGKAFSRKSNLIRHQKTHTGEKPYECKACGKFFSCKSNLIAHQKTHRAENIHSRSATPGCGGRRLRPAAPETYRRDPWERPTAPERNGSPVVGGCILSLTEEEPRSQNHGSGEGPVSFKDVTVDFSQEEWQHLDPAQKTLYTDVMLENYGHLLSVGCDMSKPNVILRLERGEDPWASFAGHVCLEGNWSSREILMKFKGHRDTHPRSFVCVNYKELAKESSTYPDCDTCGDILESVSELINSNPSPARKRQSEYDGYRKPCPNSMRDPSHPEFKFHTPRGKACGHSVEPRHEEAGAPGQPFGREDWEQSSLRKGSLSVHNKRKSATNTEKNHICTECGKSFCRKSVLLLHLAVHTEEKPYQCLQCGNAFRRRSYLIDHQRTHTGEKPFVCHECGKPFRLKTALTDHQRTHTGERSYGCPQCQSAFRLKSHLIRHQRTHTGEKPYGCTACGKAFRQKTTLSLHQRIHTGEKPYVCKDCGKSFHQKANLTVHQRTHTGEKPYICKECGKSFSQKTTLALHEKTHSEEKPYKCTDCGKTFRQKTTLVAHQRTHTGEKAYACPRCGKAFRMKSYLVDHHRTHTGERPYACDQCGKSFSQKTNLNLHQRIHTGEKPYVCSECGKPFRQKATLTAHQKIHTGQKSYECLQCGKAFSRKAYLIHHQRTHTGEKPYQCEDCAKCFRQKTNLIVHQRTHTGEKPYVCNDCSKSFSYKRNLLVHQRLHRENTEMEQESQVASVQSSCDWKPAVWGGKTRFHMS</sequence>
<keyword evidence="8" id="KW-0804">Transcription</keyword>
<feature type="domain" description="C2H2-type" evidence="12">
    <location>
        <begin position="1000"/>
        <end position="1027"/>
    </location>
</feature>
<dbReference type="Proteomes" id="UP000694915">
    <property type="component" value="Linkage group LG4"/>
</dbReference>
<reference evidence="15" key="1">
    <citation type="submission" date="2025-08" db="UniProtKB">
        <authorList>
            <consortium name="RefSeq"/>
        </authorList>
    </citation>
    <scope>IDENTIFICATION</scope>
</reference>
<comment type="subcellular location">
    <subcellularLocation>
        <location evidence="1">Nucleus</location>
    </subcellularLocation>
</comment>
<dbReference type="PANTHER" id="PTHR24399:SF49">
    <property type="entry name" value="ZINC FINGER PROTEIN 674"/>
    <property type="match status" value="1"/>
</dbReference>
<dbReference type="InterPro" id="IPR036051">
    <property type="entry name" value="KRAB_dom_sf"/>
</dbReference>
<dbReference type="SUPFAM" id="SSF57667">
    <property type="entry name" value="beta-beta-alpha zinc fingers"/>
    <property type="match status" value="13"/>
</dbReference>
<feature type="domain" description="C2H2-type" evidence="12">
    <location>
        <begin position="384"/>
        <end position="411"/>
    </location>
</feature>
<dbReference type="GeneID" id="101987062"/>
<gene>
    <name evidence="15" type="primary">LOC101987062</name>
</gene>
<dbReference type="Gene3D" id="6.10.140.140">
    <property type="match status" value="2"/>
</dbReference>
<evidence type="ECO:0000259" key="12">
    <source>
        <dbReference type="PROSITE" id="PS50157"/>
    </source>
</evidence>
<feature type="domain" description="C2H2-type" evidence="12">
    <location>
        <begin position="972"/>
        <end position="999"/>
    </location>
</feature>
<feature type="domain" description="C2H2-type" evidence="12">
    <location>
        <begin position="916"/>
        <end position="943"/>
    </location>
</feature>
<evidence type="ECO:0000313" key="15">
    <source>
        <dbReference type="RefSeq" id="XP_026642044.1"/>
    </source>
</evidence>
<keyword evidence="3" id="KW-0677">Repeat</keyword>
<dbReference type="InterPro" id="IPR001909">
    <property type="entry name" value="KRAB"/>
</dbReference>
<feature type="domain" description="C2H2-type" evidence="12">
    <location>
        <begin position="496"/>
        <end position="523"/>
    </location>
</feature>
<feature type="domain" description="C2H2-type" evidence="12">
    <location>
        <begin position="440"/>
        <end position="467"/>
    </location>
</feature>
<feature type="domain" description="C2H2-type" evidence="12">
    <location>
        <begin position="1196"/>
        <end position="1223"/>
    </location>
</feature>
<evidence type="ECO:0000256" key="7">
    <source>
        <dbReference type="ARBA" id="ARBA00023125"/>
    </source>
</evidence>
<evidence type="ECO:0000256" key="2">
    <source>
        <dbReference type="ARBA" id="ARBA00022723"/>
    </source>
</evidence>
<feature type="domain" description="C2H2-type" evidence="12">
    <location>
        <begin position="944"/>
        <end position="971"/>
    </location>
</feature>
<name>A0ABM1UJ82_MICOH</name>
<feature type="domain" description="C2H2-type" evidence="12">
    <location>
        <begin position="1224"/>
        <end position="1251"/>
    </location>
</feature>
<feature type="domain" description="C2H2-type" evidence="12">
    <location>
        <begin position="1112"/>
        <end position="1139"/>
    </location>
</feature>
<dbReference type="Gene3D" id="3.30.160.60">
    <property type="entry name" value="Classic Zinc Finger"/>
    <property type="match status" value="23"/>
</dbReference>
<feature type="domain" description="C2H2-type" evidence="12">
    <location>
        <begin position="328"/>
        <end position="355"/>
    </location>
</feature>
<dbReference type="PROSITE" id="PS50157">
    <property type="entry name" value="ZINC_FINGER_C2H2_2"/>
    <property type="match status" value="23"/>
</dbReference>
<keyword evidence="6" id="KW-0805">Transcription regulation</keyword>
<dbReference type="Pfam" id="PF01352">
    <property type="entry name" value="KRAB"/>
    <property type="match status" value="2"/>
</dbReference>
<evidence type="ECO:0000259" key="13">
    <source>
        <dbReference type="PROSITE" id="PS50805"/>
    </source>
</evidence>
<accession>A0ABM1UJ82</accession>
<evidence type="ECO:0000256" key="6">
    <source>
        <dbReference type="ARBA" id="ARBA00023015"/>
    </source>
</evidence>
<feature type="compositionally biased region" description="Polar residues" evidence="11">
    <location>
        <begin position="228"/>
        <end position="241"/>
    </location>
</feature>
<dbReference type="PROSITE" id="PS50805">
    <property type="entry name" value="KRAB"/>
    <property type="match status" value="2"/>
</dbReference>
<dbReference type="RefSeq" id="XP_026642044.1">
    <property type="nucleotide sequence ID" value="XM_026786243.1"/>
</dbReference>
<evidence type="ECO:0000256" key="11">
    <source>
        <dbReference type="SAM" id="MobiDB-lite"/>
    </source>
</evidence>
<feature type="domain" description="C2H2-type" evidence="12">
    <location>
        <begin position="888"/>
        <end position="915"/>
    </location>
</feature>
<evidence type="ECO:0000256" key="4">
    <source>
        <dbReference type="ARBA" id="ARBA00022771"/>
    </source>
</evidence>
<feature type="domain" description="KRAB" evidence="13">
    <location>
        <begin position="644"/>
        <end position="715"/>
    </location>
</feature>
<evidence type="ECO:0000256" key="8">
    <source>
        <dbReference type="ARBA" id="ARBA00023163"/>
    </source>
</evidence>
<dbReference type="SMART" id="SM00355">
    <property type="entry name" value="ZnF_C2H2"/>
    <property type="match status" value="23"/>
</dbReference>
<feature type="domain" description="C2H2-type" evidence="12">
    <location>
        <begin position="468"/>
        <end position="495"/>
    </location>
</feature>
<evidence type="ECO:0000256" key="5">
    <source>
        <dbReference type="ARBA" id="ARBA00022833"/>
    </source>
</evidence>
<keyword evidence="7" id="KW-0238">DNA-binding</keyword>
<feature type="domain" description="C2H2-type" evidence="12">
    <location>
        <begin position="356"/>
        <end position="383"/>
    </location>
</feature>
<protein>
    <submittedName>
        <fullName evidence="15">Zinc finger protein 585A</fullName>
    </submittedName>
</protein>
<dbReference type="InterPro" id="IPR036236">
    <property type="entry name" value="Znf_C2H2_sf"/>
</dbReference>
<organism evidence="14 15">
    <name type="scientific">Microtus ochrogaster</name>
    <name type="common">Prairie vole</name>
    <dbReference type="NCBI Taxonomy" id="79684"/>
    <lineage>
        <taxon>Eukaryota</taxon>
        <taxon>Metazoa</taxon>
        <taxon>Chordata</taxon>
        <taxon>Craniata</taxon>
        <taxon>Vertebrata</taxon>
        <taxon>Euteleostomi</taxon>
        <taxon>Mammalia</taxon>
        <taxon>Eutheria</taxon>
        <taxon>Euarchontoglires</taxon>
        <taxon>Glires</taxon>
        <taxon>Rodentia</taxon>
        <taxon>Myomorpha</taxon>
        <taxon>Muroidea</taxon>
        <taxon>Cricetidae</taxon>
        <taxon>Arvicolinae</taxon>
        <taxon>Microtus</taxon>
    </lineage>
</organism>
<evidence type="ECO:0000256" key="10">
    <source>
        <dbReference type="PROSITE-ProRule" id="PRU00042"/>
    </source>
</evidence>
<keyword evidence="5" id="KW-0862">Zinc</keyword>
<proteinExistence type="predicted"/>
<dbReference type="InterPro" id="IPR013087">
    <property type="entry name" value="Znf_C2H2_type"/>
</dbReference>
<feature type="domain" description="C2H2-type" evidence="12">
    <location>
        <begin position="860"/>
        <end position="887"/>
    </location>
</feature>
<keyword evidence="9" id="KW-0539">Nucleus</keyword>
<keyword evidence="4 10" id="KW-0863">Zinc-finger</keyword>
<dbReference type="PROSITE" id="PS00028">
    <property type="entry name" value="ZINC_FINGER_C2H2_1"/>
    <property type="match status" value="23"/>
</dbReference>
<dbReference type="Pfam" id="PF00096">
    <property type="entry name" value="zf-C2H2"/>
    <property type="match status" value="23"/>
</dbReference>
<feature type="domain" description="C2H2-type" evidence="12">
    <location>
        <begin position="1140"/>
        <end position="1167"/>
    </location>
</feature>
<feature type="domain" description="C2H2-type" evidence="12">
    <location>
        <begin position="1028"/>
        <end position="1055"/>
    </location>
</feature>
<feature type="domain" description="C2H2-type" evidence="12">
    <location>
        <begin position="1168"/>
        <end position="1195"/>
    </location>
</feature>
<feature type="region of interest" description="Disordered" evidence="11">
    <location>
        <begin position="1"/>
        <end position="36"/>
    </location>
</feature>
<feature type="compositionally biased region" description="Basic and acidic residues" evidence="11">
    <location>
        <begin position="600"/>
        <end position="611"/>
    </location>
</feature>
<feature type="region of interest" description="Disordered" evidence="11">
    <location>
        <begin position="574"/>
        <end position="615"/>
    </location>
</feature>
<feature type="domain" description="C2H2-type" evidence="12">
    <location>
        <begin position="1084"/>
        <end position="1111"/>
    </location>
</feature>
<evidence type="ECO:0000256" key="1">
    <source>
        <dbReference type="ARBA" id="ARBA00004123"/>
    </source>
</evidence>
<evidence type="ECO:0000313" key="14">
    <source>
        <dbReference type="Proteomes" id="UP000694915"/>
    </source>
</evidence>
<keyword evidence="14" id="KW-1185">Reference proteome</keyword>
<feature type="domain" description="C2H2-type" evidence="12">
    <location>
        <begin position="412"/>
        <end position="439"/>
    </location>
</feature>
<feature type="region of interest" description="Disordered" evidence="11">
    <location>
        <begin position="213"/>
        <end position="243"/>
    </location>
</feature>